<sequence>MDARDPESPDEWPLPPAWMWGCDKCTELYKAMKRASEAARAALEANGPHVDCDPFDTVVTSQLRLGQHIAIQHPEDVPMRDTSCAKCVAPEMEQMPEQLVRQHRARHLFIPPSMVDRL</sequence>
<reference evidence="2" key="1">
    <citation type="journal article" date="2019" name="Int. J. Syst. Evol. Microbiol.">
        <title>The Global Catalogue of Microorganisms (GCM) 10K type strain sequencing project: providing services to taxonomists for standard genome sequencing and annotation.</title>
        <authorList>
            <consortium name="The Broad Institute Genomics Platform"/>
            <consortium name="The Broad Institute Genome Sequencing Center for Infectious Disease"/>
            <person name="Wu L."/>
            <person name="Ma J."/>
        </authorList>
    </citation>
    <scope>NUCLEOTIDE SEQUENCE [LARGE SCALE GENOMIC DNA]</scope>
    <source>
        <strain evidence="2">JCM 16373</strain>
    </source>
</reference>
<dbReference type="RefSeq" id="WP_344570166.1">
    <property type="nucleotide sequence ID" value="NZ_BAAARJ010000024.1"/>
</dbReference>
<dbReference type="Proteomes" id="UP001501447">
    <property type="component" value="Unassembled WGS sequence"/>
</dbReference>
<keyword evidence="2" id="KW-1185">Reference proteome</keyword>
<proteinExistence type="predicted"/>
<name>A0ABP6D4M6_9ACTN</name>
<protein>
    <submittedName>
        <fullName evidence="1">Uncharacterized protein</fullName>
    </submittedName>
</protein>
<accession>A0ABP6D4M6</accession>
<organism evidence="1 2">
    <name type="scientific">Streptomyces axinellae</name>
    <dbReference type="NCBI Taxonomy" id="552788"/>
    <lineage>
        <taxon>Bacteria</taxon>
        <taxon>Bacillati</taxon>
        <taxon>Actinomycetota</taxon>
        <taxon>Actinomycetes</taxon>
        <taxon>Kitasatosporales</taxon>
        <taxon>Streptomycetaceae</taxon>
        <taxon>Streptomyces</taxon>
    </lineage>
</organism>
<gene>
    <name evidence="1" type="ORF">GCM10009863_59680</name>
</gene>
<comment type="caution">
    <text evidence="1">The sequence shown here is derived from an EMBL/GenBank/DDBJ whole genome shotgun (WGS) entry which is preliminary data.</text>
</comment>
<evidence type="ECO:0000313" key="1">
    <source>
        <dbReference type="EMBL" id="GAA2635326.1"/>
    </source>
</evidence>
<evidence type="ECO:0000313" key="2">
    <source>
        <dbReference type="Proteomes" id="UP001501447"/>
    </source>
</evidence>
<dbReference type="EMBL" id="BAAARJ010000024">
    <property type="protein sequence ID" value="GAA2635326.1"/>
    <property type="molecule type" value="Genomic_DNA"/>
</dbReference>